<evidence type="ECO:0000259" key="12">
    <source>
        <dbReference type="Pfam" id="PF14842"/>
    </source>
</evidence>
<dbReference type="PANTHER" id="PTHR30534:SF0">
    <property type="entry name" value="FLAGELLAR MOTOR SWITCH PROTEIN FLIG"/>
    <property type="match status" value="1"/>
</dbReference>
<evidence type="ECO:0000256" key="8">
    <source>
        <dbReference type="ARBA" id="ARBA00023136"/>
    </source>
</evidence>
<evidence type="ECO:0000259" key="10">
    <source>
        <dbReference type="Pfam" id="PF01706"/>
    </source>
</evidence>
<dbReference type="GO" id="GO:0006935">
    <property type="term" value="P:chemotaxis"/>
    <property type="evidence" value="ECO:0007669"/>
    <property type="project" value="UniProtKB-KW"/>
</dbReference>
<dbReference type="NCBIfam" id="TIGR00207">
    <property type="entry name" value="fliG"/>
    <property type="match status" value="1"/>
</dbReference>
<gene>
    <name evidence="13" type="ORF">HNQ77_005007</name>
</gene>
<keyword evidence="6" id="KW-0145">Chemotaxis</keyword>
<comment type="similarity">
    <text evidence="3">Belongs to the FliG family.</text>
</comment>
<dbReference type="GO" id="GO:0003774">
    <property type="term" value="F:cytoskeletal motor activity"/>
    <property type="evidence" value="ECO:0007669"/>
    <property type="project" value="InterPro"/>
</dbReference>
<reference evidence="13 14" key="1">
    <citation type="submission" date="2020-08" db="EMBL/GenBank/DDBJ databases">
        <title>Genomic Encyclopedia of Type Strains, Phase IV (KMG-IV): sequencing the most valuable type-strain genomes for metagenomic binning, comparative biology and taxonomic classification.</title>
        <authorList>
            <person name="Goeker M."/>
        </authorList>
    </citation>
    <scope>NUCLEOTIDE SEQUENCE [LARGE SCALE GENOMIC DNA]</scope>
    <source>
        <strain evidence="13 14">DSM 103733</strain>
    </source>
</reference>
<dbReference type="AlphaFoldDB" id="A0A841K095"/>
<dbReference type="InterPro" id="IPR023087">
    <property type="entry name" value="Flg_Motor_Flig_C"/>
</dbReference>
<dbReference type="Pfam" id="PF14842">
    <property type="entry name" value="FliG_N"/>
    <property type="match status" value="1"/>
</dbReference>
<evidence type="ECO:0000313" key="13">
    <source>
        <dbReference type="EMBL" id="MBB6147022.1"/>
    </source>
</evidence>
<evidence type="ECO:0000256" key="2">
    <source>
        <dbReference type="ARBA" id="ARBA00004413"/>
    </source>
</evidence>
<dbReference type="RefSeq" id="WP_231581351.1">
    <property type="nucleotide sequence ID" value="NZ_JACHEK010000012.1"/>
</dbReference>
<sequence>MSSLDHPALSGTRKAAILLSLLEEESAATILRNLPDEDLQRITGEVANLGHVPFEVTLEVLEEFHQMMTAQDFIALGGHDVASRLLVKAFGESSALSMMQRLTRADEMSSLKMDSLKKADPQQLARFLVGEHSQTKALILGHLDAKQASALLMRLEPEARAECVRRLANLGQFSPEIVGKVSSVLNRRLRSVGDQSRRADFGFRNVAELMNRLDTLTAREILETIEREEPKLAVGIRDLMFTFDDFLEVPEPELREIMNLIDKKALMIALKGASEDLRNHFYRTMSSRAVEMMKEDSEVMGPVRSKDVAKAQTEIIAVARKLESEGKIVLKSEGEDEYVL</sequence>
<dbReference type="Pfam" id="PF01706">
    <property type="entry name" value="FliG_C"/>
    <property type="match status" value="1"/>
</dbReference>
<dbReference type="InterPro" id="IPR032779">
    <property type="entry name" value="FliG_M"/>
</dbReference>
<feature type="domain" description="Flagellar motor switch protein FliG middle" evidence="11">
    <location>
        <begin position="121"/>
        <end position="195"/>
    </location>
</feature>
<dbReference type="PRINTS" id="PR00954">
    <property type="entry name" value="FLGMOTORFLIG"/>
</dbReference>
<feature type="domain" description="Flagellar motor switch protein FliG C-terminal" evidence="10">
    <location>
        <begin position="223"/>
        <end position="330"/>
    </location>
</feature>
<dbReference type="InterPro" id="IPR000090">
    <property type="entry name" value="Flg_Motor_Flig"/>
</dbReference>
<keyword evidence="5" id="KW-1003">Cell membrane</keyword>
<dbReference type="Gene3D" id="1.10.220.30">
    <property type="match status" value="3"/>
</dbReference>
<feature type="domain" description="Flagellar motor switch protein FliG N-terminal" evidence="12">
    <location>
        <begin position="9"/>
        <end position="107"/>
    </location>
</feature>
<keyword evidence="7" id="KW-0283">Flagellar rotation</keyword>
<evidence type="ECO:0000256" key="1">
    <source>
        <dbReference type="ARBA" id="ARBA00004117"/>
    </source>
</evidence>
<evidence type="ECO:0000259" key="11">
    <source>
        <dbReference type="Pfam" id="PF14841"/>
    </source>
</evidence>
<evidence type="ECO:0000313" key="14">
    <source>
        <dbReference type="Proteomes" id="UP000538666"/>
    </source>
</evidence>
<organism evidence="13 14">
    <name type="scientific">Silvibacterium bohemicum</name>
    <dbReference type="NCBI Taxonomy" id="1577686"/>
    <lineage>
        <taxon>Bacteria</taxon>
        <taxon>Pseudomonadati</taxon>
        <taxon>Acidobacteriota</taxon>
        <taxon>Terriglobia</taxon>
        <taxon>Terriglobales</taxon>
        <taxon>Acidobacteriaceae</taxon>
        <taxon>Silvibacterium</taxon>
    </lineage>
</organism>
<evidence type="ECO:0000256" key="6">
    <source>
        <dbReference type="ARBA" id="ARBA00022500"/>
    </source>
</evidence>
<dbReference type="EMBL" id="JACHEK010000012">
    <property type="protein sequence ID" value="MBB6147022.1"/>
    <property type="molecule type" value="Genomic_DNA"/>
</dbReference>
<evidence type="ECO:0000256" key="3">
    <source>
        <dbReference type="ARBA" id="ARBA00010299"/>
    </source>
</evidence>
<keyword evidence="13" id="KW-0966">Cell projection</keyword>
<dbReference type="GO" id="GO:0071973">
    <property type="term" value="P:bacterial-type flagellum-dependent cell motility"/>
    <property type="evidence" value="ECO:0007669"/>
    <property type="project" value="InterPro"/>
</dbReference>
<comment type="subcellular location">
    <subcellularLocation>
        <location evidence="1">Bacterial flagellum basal body</location>
    </subcellularLocation>
    <subcellularLocation>
        <location evidence="2">Cell membrane</location>
        <topology evidence="2">Peripheral membrane protein</topology>
        <orientation evidence="2">Cytoplasmic side</orientation>
    </subcellularLocation>
</comment>
<dbReference type="GO" id="GO:0005886">
    <property type="term" value="C:plasma membrane"/>
    <property type="evidence" value="ECO:0007669"/>
    <property type="project" value="UniProtKB-SubCell"/>
</dbReference>
<dbReference type="GO" id="GO:0009425">
    <property type="term" value="C:bacterial-type flagellum basal body"/>
    <property type="evidence" value="ECO:0007669"/>
    <property type="project" value="UniProtKB-SubCell"/>
</dbReference>
<dbReference type="InterPro" id="IPR011002">
    <property type="entry name" value="FliG_a-hlx"/>
</dbReference>
<evidence type="ECO:0000256" key="9">
    <source>
        <dbReference type="ARBA" id="ARBA00023143"/>
    </source>
</evidence>
<keyword evidence="14" id="KW-1185">Reference proteome</keyword>
<evidence type="ECO:0000256" key="4">
    <source>
        <dbReference type="ARBA" id="ARBA00021870"/>
    </source>
</evidence>
<dbReference type="Proteomes" id="UP000538666">
    <property type="component" value="Unassembled WGS sequence"/>
</dbReference>
<keyword evidence="13" id="KW-0969">Cilium</keyword>
<proteinExistence type="inferred from homology"/>
<dbReference type="Pfam" id="PF14841">
    <property type="entry name" value="FliG_M"/>
    <property type="match status" value="1"/>
</dbReference>
<dbReference type="PIRSF" id="PIRSF003161">
    <property type="entry name" value="FliG"/>
    <property type="match status" value="1"/>
</dbReference>
<keyword evidence="13" id="KW-0282">Flagellum</keyword>
<dbReference type="PANTHER" id="PTHR30534">
    <property type="entry name" value="FLAGELLAR MOTOR SWITCH PROTEIN FLIG"/>
    <property type="match status" value="1"/>
</dbReference>
<dbReference type="SUPFAM" id="SSF48029">
    <property type="entry name" value="FliG"/>
    <property type="match status" value="2"/>
</dbReference>
<accession>A0A841K095</accession>
<keyword evidence="9" id="KW-0975">Bacterial flagellum</keyword>
<comment type="caution">
    <text evidence="13">The sequence shown here is derived from an EMBL/GenBank/DDBJ whole genome shotgun (WGS) entry which is preliminary data.</text>
</comment>
<keyword evidence="8" id="KW-0472">Membrane</keyword>
<name>A0A841K095_9BACT</name>
<protein>
    <recommendedName>
        <fullName evidence="4">Flagellar motor switch protein FliG</fullName>
    </recommendedName>
</protein>
<evidence type="ECO:0000256" key="7">
    <source>
        <dbReference type="ARBA" id="ARBA00022779"/>
    </source>
</evidence>
<dbReference type="InterPro" id="IPR028263">
    <property type="entry name" value="FliG_N"/>
</dbReference>
<evidence type="ECO:0000256" key="5">
    <source>
        <dbReference type="ARBA" id="ARBA00022475"/>
    </source>
</evidence>